<proteinExistence type="predicted"/>
<keyword evidence="2" id="KW-1185">Reference proteome</keyword>
<accession>A0A9P5NHS1</accession>
<dbReference type="OrthoDB" id="3830579at2759"/>
<evidence type="ECO:0008006" key="3">
    <source>
        <dbReference type="Google" id="ProtNLM"/>
    </source>
</evidence>
<dbReference type="EMBL" id="JADNYJ010000100">
    <property type="protein sequence ID" value="KAF8885684.1"/>
    <property type="molecule type" value="Genomic_DNA"/>
</dbReference>
<gene>
    <name evidence="1" type="ORF">CPB84DRAFT_1733897</name>
</gene>
<comment type="caution">
    <text evidence="1">The sequence shown here is derived from an EMBL/GenBank/DDBJ whole genome shotgun (WGS) entry which is preliminary data.</text>
</comment>
<dbReference type="Proteomes" id="UP000724874">
    <property type="component" value="Unassembled WGS sequence"/>
</dbReference>
<dbReference type="AlphaFoldDB" id="A0A9P5NHS1"/>
<name>A0A9P5NHS1_GYMJU</name>
<reference evidence="1" key="1">
    <citation type="submission" date="2020-11" db="EMBL/GenBank/DDBJ databases">
        <authorList>
            <consortium name="DOE Joint Genome Institute"/>
            <person name="Ahrendt S."/>
            <person name="Riley R."/>
            <person name="Andreopoulos W."/>
            <person name="LaButti K."/>
            <person name="Pangilinan J."/>
            <person name="Ruiz-duenas F.J."/>
            <person name="Barrasa J.M."/>
            <person name="Sanchez-Garcia M."/>
            <person name="Camarero S."/>
            <person name="Miyauchi S."/>
            <person name="Serrano A."/>
            <person name="Linde D."/>
            <person name="Babiker R."/>
            <person name="Drula E."/>
            <person name="Ayuso-Fernandez I."/>
            <person name="Pacheco R."/>
            <person name="Padilla G."/>
            <person name="Ferreira P."/>
            <person name="Barriuso J."/>
            <person name="Kellner H."/>
            <person name="Castanera R."/>
            <person name="Alfaro M."/>
            <person name="Ramirez L."/>
            <person name="Pisabarro A.G."/>
            <person name="Kuo A."/>
            <person name="Tritt A."/>
            <person name="Lipzen A."/>
            <person name="He G."/>
            <person name="Yan M."/>
            <person name="Ng V."/>
            <person name="Cullen D."/>
            <person name="Martin F."/>
            <person name="Rosso M.-N."/>
            <person name="Henrissat B."/>
            <person name="Hibbett D."/>
            <person name="Martinez A.T."/>
            <person name="Grigoriev I.V."/>
        </authorList>
    </citation>
    <scope>NUCLEOTIDE SEQUENCE</scope>
    <source>
        <strain evidence="1">AH 44721</strain>
    </source>
</reference>
<sequence>MPVIEIASWVPSKAYLADPTILKPALDFLKTVDGCKDVYTGVAEEQSTLFLFVVWESFAHHKALINNPEYPQVIGLGPSIASKEEGGSGVTVYHVEFINPFEPSQSAPTTEILAITLKEGKTKEDLTNVVNTMSAKINAENPKHAPVTWGQTLEDEQKFYLTIGWDSSDAHRQIIGDASFLPILTDLRATAVLKMVHVSFKKPSLQGRTCTRCK</sequence>
<evidence type="ECO:0000313" key="1">
    <source>
        <dbReference type="EMBL" id="KAF8885684.1"/>
    </source>
</evidence>
<organism evidence="1 2">
    <name type="scientific">Gymnopilus junonius</name>
    <name type="common">Spectacular rustgill mushroom</name>
    <name type="synonym">Gymnopilus spectabilis subsp. junonius</name>
    <dbReference type="NCBI Taxonomy" id="109634"/>
    <lineage>
        <taxon>Eukaryota</taxon>
        <taxon>Fungi</taxon>
        <taxon>Dikarya</taxon>
        <taxon>Basidiomycota</taxon>
        <taxon>Agaricomycotina</taxon>
        <taxon>Agaricomycetes</taxon>
        <taxon>Agaricomycetidae</taxon>
        <taxon>Agaricales</taxon>
        <taxon>Agaricineae</taxon>
        <taxon>Hymenogastraceae</taxon>
        <taxon>Gymnopilus</taxon>
    </lineage>
</organism>
<evidence type="ECO:0000313" key="2">
    <source>
        <dbReference type="Proteomes" id="UP000724874"/>
    </source>
</evidence>
<dbReference type="Gene3D" id="3.30.70.100">
    <property type="match status" value="2"/>
</dbReference>
<protein>
    <recommendedName>
        <fullName evidence="3">ABM domain-containing protein</fullName>
    </recommendedName>
</protein>